<protein>
    <submittedName>
        <fullName evidence="3">Uncharacterized protein</fullName>
    </submittedName>
</protein>
<feature type="transmembrane region" description="Helical" evidence="2">
    <location>
        <begin position="137"/>
        <end position="159"/>
    </location>
</feature>
<evidence type="ECO:0000256" key="2">
    <source>
        <dbReference type="SAM" id="Phobius"/>
    </source>
</evidence>
<evidence type="ECO:0000256" key="1">
    <source>
        <dbReference type="SAM" id="MobiDB-lite"/>
    </source>
</evidence>
<dbReference type="EMBL" id="JAAOAS010000097">
    <property type="protein sequence ID" value="KAF5594557.1"/>
    <property type="molecule type" value="Genomic_DNA"/>
</dbReference>
<comment type="caution">
    <text evidence="3">The sequence shown here is derived from an EMBL/GenBank/DDBJ whole genome shotgun (WGS) entry which is preliminary data.</text>
</comment>
<evidence type="ECO:0000313" key="3">
    <source>
        <dbReference type="EMBL" id="KAF5594557.1"/>
    </source>
</evidence>
<feature type="transmembrane region" description="Helical" evidence="2">
    <location>
        <begin position="165"/>
        <end position="188"/>
    </location>
</feature>
<dbReference type="Proteomes" id="UP000546213">
    <property type="component" value="Unassembled WGS sequence"/>
</dbReference>
<feature type="compositionally biased region" description="Low complexity" evidence="1">
    <location>
        <begin position="222"/>
        <end position="241"/>
    </location>
</feature>
<dbReference type="OrthoDB" id="5084788at2759"/>
<keyword evidence="4" id="KW-1185">Reference proteome</keyword>
<evidence type="ECO:0000313" key="4">
    <source>
        <dbReference type="Proteomes" id="UP000546213"/>
    </source>
</evidence>
<keyword evidence="2" id="KW-1133">Transmembrane helix</keyword>
<reference evidence="3 4" key="1">
    <citation type="submission" date="2020-05" db="EMBL/GenBank/DDBJ databases">
        <title>Identification and distribution of gene clusters putatively required for synthesis of sphingolipid metabolism inhibitors in phylogenetically diverse species of the filamentous fungus Fusarium.</title>
        <authorList>
            <person name="Kim H.-S."/>
            <person name="Busman M."/>
            <person name="Brown D.W."/>
            <person name="Divon H."/>
            <person name="Uhlig S."/>
            <person name="Proctor R.H."/>
        </authorList>
    </citation>
    <scope>NUCLEOTIDE SEQUENCE [LARGE SCALE GENOMIC DNA]</scope>
    <source>
        <strain evidence="3 4">NRRL 36939</strain>
    </source>
</reference>
<dbReference type="AlphaFoldDB" id="A0A8H5UPM1"/>
<feature type="region of interest" description="Disordered" evidence="1">
    <location>
        <begin position="379"/>
        <end position="400"/>
    </location>
</feature>
<keyword evidence="2" id="KW-0812">Transmembrane</keyword>
<name>A0A8H5UPM1_9HYPO</name>
<accession>A0A8H5UPM1</accession>
<feature type="region of interest" description="Disordered" evidence="1">
    <location>
        <begin position="204"/>
        <end position="256"/>
    </location>
</feature>
<sequence length="521" mass="60095">MFWHRPRLTYDPKQFPNYRPYPETGFERLIKECPNPFHFIAFTIRFQISIFSIILEWFCMTLRSPLQYTKHNDWILGHYEASPTVSHMLWGAFITAWSSHLMYRIGKAVCEVIVDAYDDPVWALYEICDLGVSSQFFLVRTIFFILTTIFNFVCFWTAFLFNMSTYSFAVCLTLLGAVAMWQLHYYFFVYSPQEVPEEVSYHSPEKEVLSTPDRPGRCFRVPTPSTGPSTSSSRSSPGHTSPHLRPRPSNKPPGAAYVKVSPKAIQKLHDEGVFVPEPTRVSDYSYLEPFAVKRPTNFSRSDAKAHFRRVREIERKKGIISNSPNPYKDDPPSPTVITKTAWIYSKIDAVNRMLRNITEDVTEMNTLLNTFRDKGSVKPLPDASPAIPLSPRTQRRNASLAESDRIGQVINDYKPEIKTISERVRRYKPWTEDMLKQIDRLVAHAGDAASRAIRTEVEDCKRHVDLAFKSADAATATSKEIAAFCVDRQIELDAQAKKLRRMDRTLARYPKIPIFEEYYYG</sequence>
<keyword evidence="2" id="KW-0472">Membrane</keyword>
<proteinExistence type="predicted"/>
<organism evidence="3 4">
    <name type="scientific">Fusarium pseudocircinatum</name>
    <dbReference type="NCBI Taxonomy" id="56676"/>
    <lineage>
        <taxon>Eukaryota</taxon>
        <taxon>Fungi</taxon>
        <taxon>Dikarya</taxon>
        <taxon>Ascomycota</taxon>
        <taxon>Pezizomycotina</taxon>
        <taxon>Sordariomycetes</taxon>
        <taxon>Hypocreomycetidae</taxon>
        <taxon>Hypocreales</taxon>
        <taxon>Nectriaceae</taxon>
        <taxon>Fusarium</taxon>
        <taxon>Fusarium fujikuroi species complex</taxon>
    </lineage>
</organism>
<gene>
    <name evidence="3" type="ORF">FPCIR_4880</name>
</gene>